<reference evidence="1" key="1">
    <citation type="submission" date="2024-01" db="EMBL/GenBank/DDBJ databases">
        <title>First draft genome sequence data of TA4-1, the type strain of Gram-positive actinobacterium Streptomyces chiangmaiensis.</title>
        <authorList>
            <person name="Yasawong M."/>
            <person name="Nantapong N."/>
        </authorList>
    </citation>
    <scope>NUCLEOTIDE SEQUENCE</scope>
    <source>
        <strain evidence="1">TA4-1</strain>
    </source>
</reference>
<evidence type="ECO:0000313" key="1">
    <source>
        <dbReference type="EMBL" id="MED7827147.1"/>
    </source>
</evidence>
<accession>A0ABU7FSS9</accession>
<proteinExistence type="predicted"/>
<protein>
    <submittedName>
        <fullName evidence="1">Uncharacterized protein</fullName>
    </submittedName>
</protein>
<dbReference type="EMBL" id="JAYWVC010000207">
    <property type="protein sequence ID" value="MED7827147.1"/>
    <property type="molecule type" value="Genomic_DNA"/>
</dbReference>
<dbReference type="Proteomes" id="UP001333996">
    <property type="component" value="Unassembled WGS sequence"/>
</dbReference>
<sequence>MIVIALLVPVVLLLMMFGLDALENALFPPPEPRSPDATVPEQSAPE</sequence>
<keyword evidence="2" id="KW-1185">Reference proteome</keyword>
<evidence type="ECO:0000313" key="2">
    <source>
        <dbReference type="Proteomes" id="UP001333996"/>
    </source>
</evidence>
<comment type="caution">
    <text evidence="1">The sequence shown here is derived from an EMBL/GenBank/DDBJ whole genome shotgun (WGS) entry which is preliminary data.</text>
</comment>
<gene>
    <name evidence="1" type="ORF">VXC91_35830</name>
</gene>
<name>A0ABU7FSS9_9ACTN</name>
<dbReference type="RefSeq" id="WP_181923236.1">
    <property type="nucleotide sequence ID" value="NZ_BAAAYZ010000152.1"/>
</dbReference>
<organism evidence="1 2">
    <name type="scientific">Streptomyces chiangmaiensis</name>
    <dbReference type="NCBI Taxonomy" id="766497"/>
    <lineage>
        <taxon>Bacteria</taxon>
        <taxon>Bacillati</taxon>
        <taxon>Actinomycetota</taxon>
        <taxon>Actinomycetes</taxon>
        <taxon>Kitasatosporales</taxon>
        <taxon>Streptomycetaceae</taxon>
        <taxon>Streptomyces</taxon>
    </lineage>
</organism>